<protein>
    <submittedName>
        <fullName evidence="2">4-carboxymuconolactone decarboxylase</fullName>
    </submittedName>
</protein>
<dbReference type="InterPro" id="IPR003779">
    <property type="entry name" value="CMD-like"/>
</dbReference>
<dbReference type="AlphaFoldDB" id="A0A6M1T0F3"/>
<dbReference type="Gene3D" id="1.20.1290.10">
    <property type="entry name" value="AhpD-like"/>
    <property type="match status" value="1"/>
</dbReference>
<dbReference type="InterPro" id="IPR026445">
    <property type="entry name" value="AlkhydPrxdase/COmuclacdeCOase"/>
</dbReference>
<organism evidence="2 3">
    <name type="scientific">Halalkalibaculum roseum</name>
    <dbReference type="NCBI Taxonomy" id="2709311"/>
    <lineage>
        <taxon>Bacteria</taxon>
        <taxon>Pseudomonadati</taxon>
        <taxon>Balneolota</taxon>
        <taxon>Balneolia</taxon>
        <taxon>Balneolales</taxon>
        <taxon>Balneolaceae</taxon>
        <taxon>Halalkalibaculum</taxon>
    </lineage>
</organism>
<accession>A0A6M1T0F3</accession>
<keyword evidence="3" id="KW-1185">Reference proteome</keyword>
<name>A0A6M1T0F3_9BACT</name>
<dbReference type="NCBIfam" id="TIGR04169">
    <property type="entry name" value="perox_w_seleSAM"/>
    <property type="match status" value="1"/>
</dbReference>
<reference evidence="2 3" key="1">
    <citation type="submission" date="2020-02" db="EMBL/GenBank/DDBJ databases">
        <title>Balneolaceae bacterium YR4-1, complete genome.</title>
        <authorList>
            <person name="Li Y."/>
            <person name="Wu S."/>
        </authorList>
    </citation>
    <scope>NUCLEOTIDE SEQUENCE [LARGE SCALE GENOMIC DNA]</scope>
    <source>
        <strain evidence="2 3">YR4-1</strain>
    </source>
</reference>
<evidence type="ECO:0000313" key="2">
    <source>
        <dbReference type="EMBL" id="NGP77576.1"/>
    </source>
</evidence>
<evidence type="ECO:0000313" key="3">
    <source>
        <dbReference type="Proteomes" id="UP000473278"/>
    </source>
</evidence>
<dbReference type="InterPro" id="IPR029032">
    <property type="entry name" value="AhpD-like"/>
</dbReference>
<dbReference type="Proteomes" id="UP000473278">
    <property type="component" value="Unassembled WGS sequence"/>
</dbReference>
<dbReference type="Pfam" id="PF02627">
    <property type="entry name" value="CMD"/>
    <property type="match status" value="1"/>
</dbReference>
<dbReference type="GO" id="GO:0051920">
    <property type="term" value="F:peroxiredoxin activity"/>
    <property type="evidence" value="ECO:0007669"/>
    <property type="project" value="InterPro"/>
</dbReference>
<dbReference type="RefSeq" id="WP_165143103.1">
    <property type="nucleotide sequence ID" value="NZ_JAALLT010000004.1"/>
</dbReference>
<comment type="caution">
    <text evidence="2">The sequence shown here is derived from an EMBL/GenBank/DDBJ whole genome shotgun (WGS) entry which is preliminary data.</text>
</comment>
<gene>
    <name evidence="2" type="ORF">G3570_13085</name>
</gene>
<evidence type="ECO:0000259" key="1">
    <source>
        <dbReference type="Pfam" id="PF02627"/>
    </source>
</evidence>
<sequence>MDQTYYNPEDLKKFGDVSEFQEELAEKFFDYYGAVFEDGALSAKEKSLIALAVAHTIQCPYCIDAYTTDSLEKGSSEEQMMEAVHVATAIRGGASLVHGTQMMNHVKKLSM</sequence>
<dbReference type="EMBL" id="JAALLT010000004">
    <property type="protein sequence ID" value="NGP77576.1"/>
    <property type="molecule type" value="Genomic_DNA"/>
</dbReference>
<feature type="domain" description="Carboxymuconolactone decarboxylase-like" evidence="1">
    <location>
        <begin position="23"/>
        <end position="99"/>
    </location>
</feature>
<dbReference type="PANTHER" id="PTHR33930">
    <property type="entry name" value="ALKYL HYDROPEROXIDE REDUCTASE AHPD"/>
    <property type="match status" value="1"/>
</dbReference>
<proteinExistence type="predicted"/>
<dbReference type="InterPro" id="IPR004675">
    <property type="entry name" value="AhpD_core"/>
</dbReference>
<dbReference type="SUPFAM" id="SSF69118">
    <property type="entry name" value="AhpD-like"/>
    <property type="match status" value="1"/>
</dbReference>
<dbReference type="NCBIfam" id="TIGR00778">
    <property type="entry name" value="ahpD_dom"/>
    <property type="match status" value="1"/>
</dbReference>
<dbReference type="PANTHER" id="PTHR33930:SF2">
    <property type="entry name" value="BLR3452 PROTEIN"/>
    <property type="match status" value="1"/>
</dbReference>